<comment type="catalytic activity">
    <reaction evidence="4">
        <text>a secondary aliphatic amine + O2 + H2O = a primary amine + an aldehyde + H2O2</text>
        <dbReference type="Rhea" id="RHEA:26414"/>
        <dbReference type="ChEBI" id="CHEBI:15377"/>
        <dbReference type="ChEBI" id="CHEBI:15379"/>
        <dbReference type="ChEBI" id="CHEBI:16240"/>
        <dbReference type="ChEBI" id="CHEBI:17478"/>
        <dbReference type="ChEBI" id="CHEBI:58855"/>
        <dbReference type="ChEBI" id="CHEBI:65296"/>
        <dbReference type="EC" id="1.4.3.4"/>
    </reaction>
</comment>
<evidence type="ECO:0000256" key="3">
    <source>
        <dbReference type="ARBA" id="ARBA00023002"/>
    </source>
</evidence>
<name>A0AAF0F6Q4_9BASI</name>
<feature type="binding site" evidence="5">
    <location>
        <position position="32"/>
    </location>
    <ligand>
        <name>FAD</name>
        <dbReference type="ChEBI" id="CHEBI:57692"/>
    </ligand>
</feature>
<comment type="cofactor">
    <cofactor evidence="1 6">
        <name>FAD</name>
        <dbReference type="ChEBI" id="CHEBI:57692"/>
    </cofactor>
</comment>
<keyword evidence="7" id="KW-0732">Signal</keyword>
<dbReference type="Pfam" id="PF01593">
    <property type="entry name" value="Amino_oxidase"/>
    <property type="match status" value="1"/>
</dbReference>
<dbReference type="PANTHER" id="PTHR43563">
    <property type="entry name" value="AMINE OXIDASE"/>
    <property type="match status" value="1"/>
</dbReference>
<feature type="binding site" evidence="5">
    <location>
        <begin position="51"/>
        <end position="52"/>
    </location>
    <ligand>
        <name>FAD</name>
        <dbReference type="ChEBI" id="CHEBI:57692"/>
    </ligand>
</feature>
<feature type="signal peptide" evidence="7">
    <location>
        <begin position="1"/>
        <end position="19"/>
    </location>
</feature>
<evidence type="ECO:0000313" key="10">
    <source>
        <dbReference type="Proteomes" id="UP001217754"/>
    </source>
</evidence>
<feature type="binding site" evidence="5">
    <location>
        <position position="457"/>
    </location>
    <ligand>
        <name>FAD</name>
        <dbReference type="ChEBI" id="CHEBI:57692"/>
    </ligand>
</feature>
<dbReference type="GeneID" id="85227436"/>
<keyword evidence="3 6" id="KW-0560">Oxidoreductase</keyword>
<dbReference type="Proteomes" id="UP001217754">
    <property type="component" value="Chromosome 8"/>
</dbReference>
<organism evidence="9 10">
    <name type="scientific">Malassezia japonica</name>
    <dbReference type="NCBI Taxonomy" id="223818"/>
    <lineage>
        <taxon>Eukaryota</taxon>
        <taxon>Fungi</taxon>
        <taxon>Dikarya</taxon>
        <taxon>Basidiomycota</taxon>
        <taxon>Ustilaginomycotina</taxon>
        <taxon>Malasseziomycetes</taxon>
        <taxon>Malasseziales</taxon>
        <taxon>Malasseziaceae</taxon>
        <taxon>Malassezia</taxon>
    </lineage>
</organism>
<sequence>MKLFNLLVGCVLVAPAALASTYDAVIVGGGLSGLSAAKELVSKNKTYVVLEARDRVGGRVYNKPLQHQDGVVEVGAEFVGPTQDVVLALAKELGLSTFSTYNKGDNILWQNNKLKTFPADGLLGAVSPEDPITLLQISQLQSELDKYAKKIDINAPWDFEKAEEFDAKSVQDWINEHHVTKATKEILTLALAEIFSAAPADLSLLYVIFYVASGGAPGNPGTMERFTQVKDGAQMYRIEGGTGLLPENLAKKLGKHNIRLNSPVSSIERAGKNTNDTYTVTTRSGKKYEGKHVIVAMSPPMADKISFSPSLPHARQRIQKKLKMGSIGKGIGIYKEPFWRKKKYSGQVLSDDFAVRASFDSTPKDKSFGAMMGFIQDEQMRALDGASEEEQEEAVGSALRHYFGAEAEQVSEWVFMRWDNEEYSGGGPTANAPVGVLSKYGKALREPVGNLHWAGTESADYWVGYMDGALRSGKRAASEIK</sequence>
<evidence type="ECO:0000256" key="4">
    <source>
        <dbReference type="ARBA" id="ARBA00048448"/>
    </source>
</evidence>
<evidence type="ECO:0000256" key="5">
    <source>
        <dbReference type="PIRSR" id="PIRSR601613-1"/>
    </source>
</evidence>
<dbReference type="SUPFAM" id="SSF54373">
    <property type="entry name" value="FAD-linked reductases, C-terminal domain"/>
    <property type="match status" value="1"/>
</dbReference>
<keyword evidence="6" id="KW-0274">FAD</keyword>
<reference evidence="9" key="1">
    <citation type="submission" date="2023-03" db="EMBL/GenBank/DDBJ databases">
        <title>Mating type loci evolution in Malassezia.</title>
        <authorList>
            <person name="Coelho M.A."/>
        </authorList>
    </citation>
    <scope>NUCLEOTIDE SEQUENCE</scope>
    <source>
        <strain evidence="9">CBS 9431</strain>
    </source>
</reference>
<dbReference type="AlphaFoldDB" id="A0AAF0F6Q4"/>
<dbReference type="PANTHER" id="PTHR43563:SF14">
    <property type="entry name" value="AMINE OXIDASE"/>
    <property type="match status" value="1"/>
</dbReference>
<protein>
    <recommendedName>
        <fullName evidence="6">Amine oxidase</fullName>
        <ecNumber evidence="6">1.4.3.-</ecNumber>
    </recommendedName>
</protein>
<evidence type="ECO:0000256" key="7">
    <source>
        <dbReference type="SAM" id="SignalP"/>
    </source>
</evidence>
<dbReference type="PRINTS" id="PR00757">
    <property type="entry name" value="AMINEOXDASEF"/>
</dbReference>
<dbReference type="EMBL" id="CP119965">
    <property type="protein sequence ID" value="WFD40796.1"/>
    <property type="molecule type" value="Genomic_DNA"/>
</dbReference>
<feature type="binding site" evidence="5">
    <location>
        <position position="374"/>
    </location>
    <ligand>
        <name>substrate</name>
    </ligand>
</feature>
<dbReference type="Gene3D" id="1.10.405.10">
    <property type="entry name" value="Guanine Nucleotide Dissociation Inhibitor, domain 1"/>
    <property type="match status" value="1"/>
</dbReference>
<dbReference type="InterPro" id="IPR002937">
    <property type="entry name" value="Amino_oxidase"/>
</dbReference>
<comment type="similarity">
    <text evidence="2 6">Belongs to the flavin monoamine oxidase family.</text>
</comment>
<dbReference type="Gene3D" id="3.50.50.60">
    <property type="entry name" value="FAD/NAD(P)-binding domain"/>
    <property type="match status" value="1"/>
</dbReference>
<feature type="binding site" evidence="5">
    <location>
        <position position="264"/>
    </location>
    <ligand>
        <name>FAD</name>
        <dbReference type="ChEBI" id="CHEBI:57692"/>
    </ligand>
</feature>
<keyword evidence="6" id="KW-0285">Flavoprotein</keyword>
<feature type="chain" id="PRO_5042078200" description="Amine oxidase" evidence="7">
    <location>
        <begin position="20"/>
        <end position="481"/>
    </location>
</feature>
<gene>
    <name evidence="9" type="ORF">MJAP1_003785</name>
</gene>
<dbReference type="InterPro" id="IPR036188">
    <property type="entry name" value="FAD/NAD-bd_sf"/>
</dbReference>
<feature type="domain" description="Amine oxidase" evidence="8">
    <location>
        <begin position="31"/>
        <end position="480"/>
    </location>
</feature>
<evidence type="ECO:0000313" key="9">
    <source>
        <dbReference type="EMBL" id="WFD40796.1"/>
    </source>
</evidence>
<dbReference type="EC" id="1.4.3.-" evidence="6"/>
<dbReference type="InterPro" id="IPR001613">
    <property type="entry name" value="Flavin_amine_oxidase"/>
</dbReference>
<dbReference type="InterPro" id="IPR050703">
    <property type="entry name" value="Flavin_MAO"/>
</dbReference>
<evidence type="ECO:0000256" key="6">
    <source>
        <dbReference type="RuleBase" id="RU362067"/>
    </source>
</evidence>
<keyword evidence="10" id="KW-1185">Reference proteome</keyword>
<dbReference type="SUPFAM" id="SSF51905">
    <property type="entry name" value="FAD/NAD(P)-binding domain"/>
    <property type="match status" value="1"/>
</dbReference>
<proteinExistence type="inferred from homology"/>
<evidence type="ECO:0000259" key="8">
    <source>
        <dbReference type="Pfam" id="PF01593"/>
    </source>
</evidence>
<accession>A0AAF0F6Q4</accession>
<dbReference type="Gene3D" id="3.90.660.10">
    <property type="match status" value="1"/>
</dbReference>
<dbReference type="GO" id="GO:0097621">
    <property type="term" value="F:monoamine oxidase activity"/>
    <property type="evidence" value="ECO:0007669"/>
    <property type="project" value="UniProtKB-EC"/>
</dbReference>
<evidence type="ECO:0000256" key="1">
    <source>
        <dbReference type="ARBA" id="ARBA00001974"/>
    </source>
</evidence>
<dbReference type="RefSeq" id="XP_060123693.1">
    <property type="nucleotide sequence ID" value="XM_060267710.1"/>
</dbReference>
<evidence type="ECO:0000256" key="2">
    <source>
        <dbReference type="ARBA" id="ARBA00005995"/>
    </source>
</evidence>